<dbReference type="SUPFAM" id="SSF50475">
    <property type="entry name" value="FMN-binding split barrel"/>
    <property type="match status" value="1"/>
</dbReference>
<evidence type="ECO:0000259" key="2">
    <source>
        <dbReference type="SMART" id="SM00903"/>
    </source>
</evidence>
<dbReference type="Pfam" id="PF01613">
    <property type="entry name" value="Flavin_Reduct"/>
    <property type="match status" value="1"/>
</dbReference>
<dbReference type="GO" id="GO:0006208">
    <property type="term" value="P:pyrimidine nucleobase catabolic process"/>
    <property type="evidence" value="ECO:0007669"/>
    <property type="project" value="TreeGrafter"/>
</dbReference>
<protein>
    <submittedName>
        <fullName evidence="3">Flavin reductase</fullName>
    </submittedName>
</protein>
<reference evidence="3 4" key="1">
    <citation type="submission" date="2018-08" db="EMBL/GenBank/DDBJ databases">
        <title>Diversity &amp; Physiological Properties of Lignin-Decomposing Actinobacteria from Soil.</title>
        <authorList>
            <person name="Roh S.G."/>
            <person name="Kim S.B."/>
        </authorList>
    </citation>
    <scope>NUCLEOTIDE SEQUENCE [LARGE SCALE GENOMIC DNA]</scope>
    <source>
        <strain evidence="3 4">MMS17-GH009</strain>
    </source>
</reference>
<dbReference type="Gene3D" id="2.30.110.10">
    <property type="entry name" value="Electron Transport, Fmn-binding Protein, Chain A"/>
    <property type="match status" value="1"/>
</dbReference>
<dbReference type="PANTHER" id="PTHR30466:SF1">
    <property type="entry name" value="FMN REDUCTASE (NADH) RUTF"/>
    <property type="match status" value="1"/>
</dbReference>
<accession>A0A372ZRK4</accession>
<dbReference type="EMBL" id="QVIG01000001">
    <property type="protein sequence ID" value="RGD58526.1"/>
    <property type="molecule type" value="Genomic_DNA"/>
</dbReference>
<keyword evidence="1" id="KW-0560">Oxidoreductase</keyword>
<comment type="caution">
    <text evidence="3">The sequence shown here is derived from an EMBL/GenBank/DDBJ whole genome shotgun (WGS) entry which is preliminary data.</text>
</comment>
<evidence type="ECO:0000313" key="3">
    <source>
        <dbReference type="EMBL" id="RGD58526.1"/>
    </source>
</evidence>
<feature type="domain" description="Flavin reductase like" evidence="2">
    <location>
        <begin position="36"/>
        <end position="182"/>
    </location>
</feature>
<dbReference type="GO" id="GO:0010181">
    <property type="term" value="F:FMN binding"/>
    <property type="evidence" value="ECO:0007669"/>
    <property type="project" value="InterPro"/>
</dbReference>
<name>A0A372ZRK4_9ACTN</name>
<dbReference type="Proteomes" id="UP000263377">
    <property type="component" value="Unassembled WGS sequence"/>
</dbReference>
<keyword evidence="4" id="KW-1185">Reference proteome</keyword>
<dbReference type="InterPro" id="IPR002563">
    <property type="entry name" value="Flavin_Rdtase-like_dom"/>
</dbReference>
<sequence length="186" mass="19690">MTEYAGDRARLRAGASGASGAVGTAGATPDEFRAMMSGFPTGVSVVSATGPDGAPRGMTCSAVCSVSLDPPTLLVCLRDGSPTLEAVTDSGLFAVNLLHEDAQGTAELFASGNPDRFQLLPWEQAPEAAGPHLVRDAHTVADCDVVLAQRVGDHVTVYGEIRRVVRRHHPRPLLYGLRQFRAWPRS</sequence>
<organism evidence="3 4">
    <name type="scientific">Kitasatospora xanthocidica</name>
    <dbReference type="NCBI Taxonomy" id="83382"/>
    <lineage>
        <taxon>Bacteria</taxon>
        <taxon>Bacillati</taxon>
        <taxon>Actinomycetota</taxon>
        <taxon>Actinomycetes</taxon>
        <taxon>Kitasatosporales</taxon>
        <taxon>Streptomycetaceae</taxon>
        <taxon>Kitasatospora</taxon>
    </lineage>
</organism>
<evidence type="ECO:0000313" key="4">
    <source>
        <dbReference type="Proteomes" id="UP000263377"/>
    </source>
</evidence>
<dbReference type="SMART" id="SM00903">
    <property type="entry name" value="Flavin_Reduct"/>
    <property type="match status" value="1"/>
</dbReference>
<gene>
    <name evidence="3" type="ORF">DR950_12680</name>
</gene>
<dbReference type="PANTHER" id="PTHR30466">
    <property type="entry name" value="FLAVIN REDUCTASE"/>
    <property type="match status" value="1"/>
</dbReference>
<dbReference type="InterPro" id="IPR050268">
    <property type="entry name" value="NADH-dep_flavin_reductase"/>
</dbReference>
<dbReference type="InterPro" id="IPR012349">
    <property type="entry name" value="Split_barrel_FMN-bd"/>
</dbReference>
<dbReference type="GO" id="GO:0042602">
    <property type="term" value="F:riboflavin reductase (NADPH) activity"/>
    <property type="evidence" value="ECO:0007669"/>
    <property type="project" value="TreeGrafter"/>
</dbReference>
<dbReference type="AlphaFoldDB" id="A0A372ZRK4"/>
<dbReference type="RefSeq" id="WP_117487100.1">
    <property type="nucleotide sequence ID" value="NZ_QVIG01000001.1"/>
</dbReference>
<proteinExistence type="predicted"/>
<evidence type="ECO:0000256" key="1">
    <source>
        <dbReference type="ARBA" id="ARBA00023002"/>
    </source>
</evidence>